<dbReference type="EMBL" id="JAGKQM010000002">
    <property type="protein sequence ID" value="KAH0939592.1"/>
    <property type="molecule type" value="Genomic_DNA"/>
</dbReference>
<comment type="caution">
    <text evidence="2">The sequence shown here is derived from an EMBL/GenBank/DDBJ whole genome shotgun (WGS) entry which is preliminary data.</text>
</comment>
<keyword evidence="3" id="KW-1185">Reference proteome</keyword>
<sequence>MFTRPSTSQRLENVNTSGKITKHKTTEQHNFRYVIYRLTWQAYEGRSSINDSNTSSKRRCFDIRPTNLLKEFSKTNSTQKHIATRSCRKGQQVSIDETSIVNNSDYLSPFEDQGFQIYDISSEEEETNYEDHSDPETTAQPQEDISVQTVQDDQRAQVLKMATMFQNIFQDKPLKKGWTNIKRQGNTVV</sequence>
<evidence type="ECO:0000256" key="1">
    <source>
        <dbReference type="SAM" id="MobiDB-lite"/>
    </source>
</evidence>
<protein>
    <submittedName>
        <fullName evidence="2">Uncharacterized protein</fullName>
    </submittedName>
</protein>
<gene>
    <name evidence="2" type="ORF">HID58_007053</name>
</gene>
<evidence type="ECO:0000313" key="3">
    <source>
        <dbReference type="Proteomes" id="UP000824890"/>
    </source>
</evidence>
<name>A0ABQ8EE06_BRANA</name>
<organism evidence="2 3">
    <name type="scientific">Brassica napus</name>
    <name type="common">Rape</name>
    <dbReference type="NCBI Taxonomy" id="3708"/>
    <lineage>
        <taxon>Eukaryota</taxon>
        <taxon>Viridiplantae</taxon>
        <taxon>Streptophyta</taxon>
        <taxon>Embryophyta</taxon>
        <taxon>Tracheophyta</taxon>
        <taxon>Spermatophyta</taxon>
        <taxon>Magnoliopsida</taxon>
        <taxon>eudicotyledons</taxon>
        <taxon>Gunneridae</taxon>
        <taxon>Pentapetalae</taxon>
        <taxon>rosids</taxon>
        <taxon>malvids</taxon>
        <taxon>Brassicales</taxon>
        <taxon>Brassicaceae</taxon>
        <taxon>Brassiceae</taxon>
        <taxon>Brassica</taxon>
    </lineage>
</organism>
<dbReference type="Proteomes" id="UP000824890">
    <property type="component" value="Unassembled WGS sequence"/>
</dbReference>
<proteinExistence type="predicted"/>
<feature type="compositionally biased region" description="Polar residues" evidence="1">
    <location>
        <begin position="1"/>
        <end position="19"/>
    </location>
</feature>
<feature type="region of interest" description="Disordered" evidence="1">
    <location>
        <begin position="1"/>
        <end position="23"/>
    </location>
</feature>
<evidence type="ECO:0000313" key="2">
    <source>
        <dbReference type="EMBL" id="KAH0939592.1"/>
    </source>
</evidence>
<reference evidence="2 3" key="1">
    <citation type="submission" date="2021-05" db="EMBL/GenBank/DDBJ databases">
        <title>Genome Assembly of Synthetic Allotetraploid Brassica napus Reveals Homoeologous Exchanges between Subgenomes.</title>
        <authorList>
            <person name="Davis J.T."/>
        </authorList>
    </citation>
    <scope>NUCLEOTIDE SEQUENCE [LARGE SCALE GENOMIC DNA]</scope>
    <source>
        <strain evidence="3">cv. Da-Ae</strain>
        <tissue evidence="2">Seedling</tissue>
    </source>
</reference>
<accession>A0ABQ8EE06</accession>